<dbReference type="Gene3D" id="1.50.40.10">
    <property type="entry name" value="Mitochondrial carrier domain"/>
    <property type="match status" value="1"/>
</dbReference>
<reference evidence="5" key="1">
    <citation type="journal article" date="2014" name="PLoS ONE">
        <title>Transcriptome-Based Identification of ABC Transporters in the Western Tarnished Plant Bug Lygus hesperus.</title>
        <authorList>
            <person name="Hull J.J."/>
            <person name="Chaney K."/>
            <person name="Geib S.M."/>
            <person name="Fabrick J.A."/>
            <person name="Brent C.S."/>
            <person name="Walsh D."/>
            <person name="Lavine L.C."/>
        </authorList>
    </citation>
    <scope>NUCLEOTIDE SEQUENCE</scope>
</reference>
<dbReference type="Pfam" id="PF00153">
    <property type="entry name" value="Mito_carr"/>
    <property type="match status" value="1"/>
</dbReference>
<sequence length="134" mass="14667">MLAGAIAGGIEHMFTYPIDTIKTHMQARANVYNAKQVQVNELQPACKVATPCPSTMRPVCQQSLQVQNPPSVCGFIRQFDNPSTQTQKMILAHPTSIVKAPTCHTTIQKLVKATASCVFSTQSTTTATEYVDRR</sequence>
<name>A0A0A9XZM8_LYGHE</name>
<reference evidence="5" key="2">
    <citation type="submission" date="2014-07" db="EMBL/GenBank/DDBJ databases">
        <authorList>
            <person name="Hull J."/>
        </authorList>
    </citation>
    <scope>NUCLEOTIDE SEQUENCE</scope>
</reference>
<protein>
    <submittedName>
        <fullName evidence="5">Mitoferrin</fullName>
    </submittedName>
</protein>
<evidence type="ECO:0000256" key="4">
    <source>
        <dbReference type="ARBA" id="ARBA00023136"/>
    </source>
</evidence>
<organism evidence="5">
    <name type="scientific">Lygus hesperus</name>
    <name type="common">Western plant bug</name>
    <dbReference type="NCBI Taxonomy" id="30085"/>
    <lineage>
        <taxon>Eukaryota</taxon>
        <taxon>Metazoa</taxon>
        <taxon>Ecdysozoa</taxon>
        <taxon>Arthropoda</taxon>
        <taxon>Hexapoda</taxon>
        <taxon>Insecta</taxon>
        <taxon>Pterygota</taxon>
        <taxon>Neoptera</taxon>
        <taxon>Paraneoptera</taxon>
        <taxon>Hemiptera</taxon>
        <taxon>Heteroptera</taxon>
        <taxon>Panheteroptera</taxon>
        <taxon>Cimicomorpha</taxon>
        <taxon>Miridae</taxon>
        <taxon>Mirini</taxon>
        <taxon>Lygus</taxon>
    </lineage>
</organism>
<evidence type="ECO:0000256" key="1">
    <source>
        <dbReference type="ARBA" id="ARBA00004141"/>
    </source>
</evidence>
<comment type="similarity">
    <text evidence="2">Belongs to the mitochondrial carrier (TC 2.A.29) family.</text>
</comment>
<comment type="subcellular location">
    <subcellularLocation>
        <location evidence="1">Membrane</location>
        <topology evidence="1">Multi-pass membrane protein</topology>
    </subcellularLocation>
</comment>
<evidence type="ECO:0000256" key="3">
    <source>
        <dbReference type="ARBA" id="ARBA00022692"/>
    </source>
</evidence>
<gene>
    <name evidence="5" type="primary">mfrn</name>
    <name evidence="5" type="ORF">CM83_100836</name>
</gene>
<dbReference type="AlphaFoldDB" id="A0A0A9XZM8"/>
<dbReference type="InterPro" id="IPR018108">
    <property type="entry name" value="MCP_transmembrane"/>
</dbReference>
<proteinExistence type="inferred from homology"/>
<dbReference type="InterPro" id="IPR023395">
    <property type="entry name" value="MCP_dom_sf"/>
</dbReference>
<dbReference type="GO" id="GO:0016020">
    <property type="term" value="C:membrane"/>
    <property type="evidence" value="ECO:0007669"/>
    <property type="project" value="UniProtKB-SubCell"/>
</dbReference>
<keyword evidence="4" id="KW-0472">Membrane</keyword>
<evidence type="ECO:0000313" key="5">
    <source>
        <dbReference type="EMBL" id="JAG25374.1"/>
    </source>
</evidence>
<dbReference type="SUPFAM" id="SSF103506">
    <property type="entry name" value="Mitochondrial carrier"/>
    <property type="match status" value="1"/>
</dbReference>
<evidence type="ECO:0000256" key="2">
    <source>
        <dbReference type="ARBA" id="ARBA00006375"/>
    </source>
</evidence>
<keyword evidence="3" id="KW-0812">Transmembrane</keyword>
<dbReference type="EMBL" id="GBHO01018230">
    <property type="protein sequence ID" value="JAG25374.1"/>
    <property type="molecule type" value="Transcribed_RNA"/>
</dbReference>
<accession>A0A0A9XZM8</accession>